<protein>
    <recommendedName>
        <fullName evidence="3">Mannitol-1-phosphate 5-dehydrogenase</fullName>
        <ecNumber evidence="2">1.1.1.17</ecNumber>
    </recommendedName>
</protein>
<dbReference type="InterPro" id="IPR008927">
    <property type="entry name" value="6-PGluconate_DH-like_C_sf"/>
</dbReference>
<evidence type="ECO:0000256" key="3">
    <source>
        <dbReference type="ARBA" id="ARBA00016219"/>
    </source>
</evidence>
<dbReference type="RefSeq" id="WP_350351295.1">
    <property type="nucleotide sequence ID" value="NZ_CP158357.1"/>
</dbReference>
<proteinExistence type="inferred from homology"/>
<dbReference type="Gene3D" id="1.10.1040.10">
    <property type="entry name" value="N-(1-d-carboxylethyl)-l-norvaline Dehydrogenase, domain 2"/>
    <property type="match status" value="1"/>
</dbReference>
<accession>A0AAU7VWC2</accession>
<dbReference type="InterPro" id="IPR036291">
    <property type="entry name" value="NAD(P)-bd_dom_sf"/>
</dbReference>
<dbReference type="Pfam" id="PF01232">
    <property type="entry name" value="Mannitol_dh"/>
    <property type="match status" value="1"/>
</dbReference>
<dbReference type="InterPro" id="IPR000669">
    <property type="entry name" value="Mannitol_DH"/>
</dbReference>
<dbReference type="PROSITE" id="PS00974">
    <property type="entry name" value="MANNITOL_DHGENASE"/>
    <property type="match status" value="1"/>
</dbReference>
<dbReference type="EMBL" id="CP158357">
    <property type="protein sequence ID" value="XBX77884.1"/>
    <property type="molecule type" value="Genomic_DNA"/>
</dbReference>
<dbReference type="Gene3D" id="3.40.50.720">
    <property type="entry name" value="NAD(P)-binding Rossmann-like Domain"/>
    <property type="match status" value="1"/>
</dbReference>
<dbReference type="SUPFAM" id="SSF51735">
    <property type="entry name" value="NAD(P)-binding Rossmann-fold domains"/>
    <property type="match status" value="1"/>
</dbReference>
<dbReference type="SUPFAM" id="SSF48179">
    <property type="entry name" value="6-phosphogluconate dehydrogenase C-terminal domain-like"/>
    <property type="match status" value="1"/>
</dbReference>
<dbReference type="AlphaFoldDB" id="A0AAU7VWC2"/>
<dbReference type="Pfam" id="PF08125">
    <property type="entry name" value="Mannitol_dh_C"/>
    <property type="match status" value="1"/>
</dbReference>
<evidence type="ECO:0000256" key="4">
    <source>
        <dbReference type="ARBA" id="ARBA00023002"/>
    </source>
</evidence>
<feature type="domain" description="Mannitol dehydrogenase C-terminal" evidence="8">
    <location>
        <begin position="269"/>
        <end position="408"/>
    </location>
</feature>
<dbReference type="InterPro" id="IPR023027">
    <property type="entry name" value="Mannitol_DH_CS"/>
</dbReference>
<dbReference type="InterPro" id="IPR050988">
    <property type="entry name" value="Mannitol_DH/Oxidoreductase"/>
</dbReference>
<evidence type="ECO:0000256" key="1">
    <source>
        <dbReference type="ARBA" id="ARBA00006541"/>
    </source>
</evidence>
<name>A0AAU7VWC2_9MICO</name>
<keyword evidence="5" id="KW-0520">NAD</keyword>
<evidence type="ECO:0000256" key="6">
    <source>
        <dbReference type="ARBA" id="ARBA00048615"/>
    </source>
</evidence>
<dbReference type="EC" id="1.1.1.17" evidence="2"/>
<dbReference type="InterPro" id="IPR013118">
    <property type="entry name" value="Mannitol_DH_C"/>
</dbReference>
<dbReference type="GO" id="GO:0008926">
    <property type="term" value="F:mannitol-1-phosphate 5-dehydrogenase activity"/>
    <property type="evidence" value="ECO:0007669"/>
    <property type="project" value="UniProtKB-EC"/>
</dbReference>
<reference evidence="9" key="1">
    <citation type="submission" date="2024-06" db="EMBL/GenBank/DDBJ databases">
        <title>Draft genome sequence of Microbacterium sp. strain A8/3-1, isolated from Oxytropis tragacanthoides Fisch. ex DC. Root nodules in the Altai region of Russia.</title>
        <authorList>
            <person name="Sazanova A."/>
            <person name="Guro P."/>
            <person name="Kuznetsova I."/>
            <person name="Belimov A."/>
            <person name="Safronova V."/>
        </authorList>
    </citation>
    <scope>NUCLEOTIDE SEQUENCE</scope>
    <source>
        <strain evidence="9">A8/3-1</strain>
    </source>
</reference>
<evidence type="ECO:0000259" key="8">
    <source>
        <dbReference type="Pfam" id="PF08125"/>
    </source>
</evidence>
<dbReference type="PRINTS" id="PR00084">
    <property type="entry name" value="MTLDHDRGNASE"/>
</dbReference>
<dbReference type="InterPro" id="IPR013328">
    <property type="entry name" value="6PGD_dom2"/>
</dbReference>
<gene>
    <name evidence="9" type="ORF">ABS642_18515</name>
</gene>
<feature type="domain" description="Mannitol dehydrogenase N-terminal" evidence="7">
    <location>
        <begin position="20"/>
        <end position="260"/>
    </location>
</feature>
<organism evidence="9">
    <name type="scientific">Microbacterium sp. A8/3-1</name>
    <dbReference type="NCBI Taxonomy" id="3160749"/>
    <lineage>
        <taxon>Bacteria</taxon>
        <taxon>Bacillati</taxon>
        <taxon>Actinomycetota</taxon>
        <taxon>Actinomycetes</taxon>
        <taxon>Micrococcales</taxon>
        <taxon>Microbacteriaceae</taxon>
        <taxon>Microbacterium</taxon>
    </lineage>
</organism>
<evidence type="ECO:0000313" key="9">
    <source>
        <dbReference type="EMBL" id="XBX77884.1"/>
    </source>
</evidence>
<sequence length="436" mass="46617">MTTSTSSLLGERTASAPPVRIVHLGLGAFHRSHQAWYTARAADAEQWGIAAYSGRSAALAEALSAQQGLYTLVVRSPDDDRAERIGSIVRAHGGSELDRFLADVAAPTTAIVSLTITEAAYSSAETDVDVPVLRSLGEGIEPTDAEPRTALGRLVVALEGRRRGRGGSLALVSCDNLPDNGGVLRAAVGSLADAVPGLGDWVEEHVSFVSSSVDRITPRLSDEETAELTDRYGDRAPVVAEPFSDWVIAGAFPAGRPQWETAGARFTDDLEPWEARKLWLLNGAHTLLASLGRLRGHLTVAEAIVDTECLRAVDAYWDEACRHLPVALGLAEYRAALLDRFRNPRIRHLLAQIGLDADTKMRVRIAPVAERERRAGRSAAACAAVVAAWLAVEGQGSDLPAVRLSVADLSAALGADADFVEAVHRNRRQVGDLTLR</sequence>
<evidence type="ECO:0000256" key="2">
    <source>
        <dbReference type="ARBA" id="ARBA00012939"/>
    </source>
</evidence>
<evidence type="ECO:0000256" key="5">
    <source>
        <dbReference type="ARBA" id="ARBA00023027"/>
    </source>
</evidence>
<keyword evidence="4 9" id="KW-0560">Oxidoreductase</keyword>
<dbReference type="PANTHER" id="PTHR43362:SF1">
    <property type="entry name" value="MANNITOL DEHYDROGENASE 2-RELATED"/>
    <property type="match status" value="1"/>
</dbReference>
<dbReference type="GO" id="GO:0019594">
    <property type="term" value="P:mannitol metabolic process"/>
    <property type="evidence" value="ECO:0007669"/>
    <property type="project" value="InterPro"/>
</dbReference>
<dbReference type="InterPro" id="IPR013131">
    <property type="entry name" value="Mannitol_DH_N"/>
</dbReference>
<comment type="catalytic activity">
    <reaction evidence="6">
        <text>D-mannitol 1-phosphate + NAD(+) = beta-D-fructose 6-phosphate + NADH + H(+)</text>
        <dbReference type="Rhea" id="RHEA:19661"/>
        <dbReference type="ChEBI" id="CHEBI:15378"/>
        <dbReference type="ChEBI" id="CHEBI:57540"/>
        <dbReference type="ChEBI" id="CHEBI:57634"/>
        <dbReference type="ChEBI" id="CHEBI:57945"/>
        <dbReference type="ChEBI" id="CHEBI:61381"/>
        <dbReference type="EC" id="1.1.1.17"/>
    </reaction>
</comment>
<dbReference type="PANTHER" id="PTHR43362">
    <property type="entry name" value="MANNITOL DEHYDROGENASE DSF1-RELATED"/>
    <property type="match status" value="1"/>
</dbReference>
<evidence type="ECO:0000259" key="7">
    <source>
        <dbReference type="Pfam" id="PF01232"/>
    </source>
</evidence>
<comment type="similarity">
    <text evidence="1">Belongs to the mannitol dehydrogenase family.</text>
</comment>